<dbReference type="InterPro" id="IPR011051">
    <property type="entry name" value="RmlC_Cupin_sf"/>
</dbReference>
<gene>
    <name evidence="2" type="ORF">SAE01_00010</name>
</gene>
<feature type="domain" description="Cupin type-2" evidence="1">
    <location>
        <begin position="32"/>
        <end position="98"/>
    </location>
</feature>
<name>A0A512B6C0_9BACT</name>
<dbReference type="Gene3D" id="2.60.120.10">
    <property type="entry name" value="Jelly Rolls"/>
    <property type="match status" value="1"/>
</dbReference>
<sequence>MPFIDIQDLNEKEIIPGYRGRAVHTGTMTYMYWSVDEGAVIPYHAHMHEQVANVLKGIFELTVNGETQLLEPGKVAVIPPNVRHGGRAITPCELLDVFLPEREDYKF</sequence>
<dbReference type="EMBL" id="BJYT01000001">
    <property type="protein sequence ID" value="GEO07505.1"/>
    <property type="molecule type" value="Genomic_DNA"/>
</dbReference>
<reference evidence="2 3" key="1">
    <citation type="submission" date="2019-07" db="EMBL/GenBank/DDBJ databases">
        <title>Whole genome shotgun sequence of Segetibacter aerophilus NBRC 106135.</title>
        <authorList>
            <person name="Hosoyama A."/>
            <person name="Uohara A."/>
            <person name="Ohji S."/>
            <person name="Ichikawa N."/>
        </authorList>
    </citation>
    <scope>NUCLEOTIDE SEQUENCE [LARGE SCALE GENOMIC DNA]</scope>
    <source>
        <strain evidence="2 3">NBRC 106135</strain>
    </source>
</reference>
<dbReference type="PANTHER" id="PTHR40112:SF1">
    <property type="entry name" value="H2HPP ISOMERASE"/>
    <property type="match status" value="1"/>
</dbReference>
<dbReference type="OrthoDB" id="9811153at2"/>
<organism evidence="2 3">
    <name type="scientific">Segetibacter aerophilus</name>
    <dbReference type="NCBI Taxonomy" id="670293"/>
    <lineage>
        <taxon>Bacteria</taxon>
        <taxon>Pseudomonadati</taxon>
        <taxon>Bacteroidota</taxon>
        <taxon>Chitinophagia</taxon>
        <taxon>Chitinophagales</taxon>
        <taxon>Chitinophagaceae</taxon>
        <taxon>Segetibacter</taxon>
    </lineage>
</organism>
<comment type="caution">
    <text evidence="2">The sequence shown here is derived from an EMBL/GenBank/DDBJ whole genome shotgun (WGS) entry which is preliminary data.</text>
</comment>
<dbReference type="PANTHER" id="PTHR40112">
    <property type="entry name" value="H2HPP ISOMERASE"/>
    <property type="match status" value="1"/>
</dbReference>
<proteinExistence type="predicted"/>
<protein>
    <submittedName>
        <fullName evidence="2">Cupin</fullName>
    </submittedName>
</protein>
<dbReference type="Proteomes" id="UP000321513">
    <property type="component" value="Unassembled WGS sequence"/>
</dbReference>
<dbReference type="SUPFAM" id="SSF51182">
    <property type="entry name" value="RmlC-like cupins"/>
    <property type="match status" value="1"/>
</dbReference>
<keyword evidence="3" id="KW-1185">Reference proteome</keyword>
<dbReference type="InterPro" id="IPR013096">
    <property type="entry name" value="Cupin_2"/>
</dbReference>
<dbReference type="CDD" id="cd02238">
    <property type="entry name" value="cupin_KdgF"/>
    <property type="match status" value="1"/>
</dbReference>
<accession>A0A512B6C0</accession>
<evidence type="ECO:0000313" key="3">
    <source>
        <dbReference type="Proteomes" id="UP000321513"/>
    </source>
</evidence>
<dbReference type="AlphaFoldDB" id="A0A512B6C0"/>
<dbReference type="InterPro" id="IPR014710">
    <property type="entry name" value="RmlC-like_jellyroll"/>
</dbReference>
<dbReference type="RefSeq" id="WP_147201481.1">
    <property type="nucleotide sequence ID" value="NZ_BJYT01000001.1"/>
</dbReference>
<dbReference type="InterPro" id="IPR052535">
    <property type="entry name" value="Bacilysin_H2HPP_isomerase"/>
</dbReference>
<dbReference type="Pfam" id="PF07883">
    <property type="entry name" value="Cupin_2"/>
    <property type="match status" value="1"/>
</dbReference>
<evidence type="ECO:0000259" key="1">
    <source>
        <dbReference type="Pfam" id="PF07883"/>
    </source>
</evidence>
<evidence type="ECO:0000313" key="2">
    <source>
        <dbReference type="EMBL" id="GEO07505.1"/>
    </source>
</evidence>